<gene>
    <name evidence="8" type="ORF">Q4481_07815</name>
</gene>
<dbReference type="InterPro" id="IPR058625">
    <property type="entry name" value="MdtA-like_BSH"/>
</dbReference>
<evidence type="ECO:0000256" key="1">
    <source>
        <dbReference type="ARBA" id="ARBA00004196"/>
    </source>
</evidence>
<evidence type="ECO:0000313" key="9">
    <source>
        <dbReference type="Proteomes" id="UP001174932"/>
    </source>
</evidence>
<protein>
    <submittedName>
        <fullName evidence="8">Efflux RND transporter periplasmic adaptor subunit</fullName>
    </submittedName>
</protein>
<feature type="coiled-coil region" evidence="4">
    <location>
        <begin position="83"/>
        <end position="141"/>
    </location>
</feature>
<dbReference type="EMBL" id="JAUOZU010000006">
    <property type="protein sequence ID" value="MDO6963861.1"/>
    <property type="molecule type" value="Genomic_DNA"/>
</dbReference>
<feature type="domain" description="Multidrug resistance protein MdtA-like C-terminal permuted SH3" evidence="7">
    <location>
        <begin position="261"/>
        <end position="319"/>
    </location>
</feature>
<evidence type="ECO:0000313" key="8">
    <source>
        <dbReference type="EMBL" id="MDO6963861.1"/>
    </source>
</evidence>
<feature type="chain" id="PRO_5046588161" evidence="5">
    <location>
        <begin position="19"/>
        <end position="320"/>
    </location>
</feature>
<dbReference type="RefSeq" id="WP_304375768.1">
    <property type="nucleotide sequence ID" value="NZ_JAUOZU010000006.1"/>
</dbReference>
<keyword evidence="5" id="KW-0732">Signal</keyword>
<dbReference type="Gene3D" id="1.10.287.470">
    <property type="entry name" value="Helix hairpin bin"/>
    <property type="match status" value="1"/>
</dbReference>
<dbReference type="InterPro" id="IPR006143">
    <property type="entry name" value="RND_pump_MFP"/>
</dbReference>
<comment type="similarity">
    <text evidence="2">Belongs to the membrane fusion protein (MFP) (TC 8.A.1) family.</text>
</comment>
<comment type="subcellular location">
    <subcellularLocation>
        <location evidence="1">Cell envelope</location>
    </subcellularLocation>
</comment>
<evidence type="ECO:0000256" key="3">
    <source>
        <dbReference type="ARBA" id="ARBA00022448"/>
    </source>
</evidence>
<dbReference type="SUPFAM" id="SSF111369">
    <property type="entry name" value="HlyD-like secretion proteins"/>
    <property type="match status" value="1"/>
</dbReference>
<evidence type="ECO:0000259" key="6">
    <source>
        <dbReference type="Pfam" id="PF25917"/>
    </source>
</evidence>
<dbReference type="Pfam" id="PF25917">
    <property type="entry name" value="BSH_RND"/>
    <property type="match status" value="1"/>
</dbReference>
<dbReference type="NCBIfam" id="TIGR01730">
    <property type="entry name" value="RND_mfp"/>
    <property type="match status" value="1"/>
</dbReference>
<proteinExistence type="inferred from homology"/>
<comment type="caution">
    <text evidence="8">The sequence shown here is derived from an EMBL/GenBank/DDBJ whole genome shotgun (WGS) entry which is preliminary data.</text>
</comment>
<reference evidence="8" key="1">
    <citation type="journal article" date="2015" name="Int. J. Syst. Evol. Microbiol.">
        <title>Rhizobium alvei sp. nov., isolated from a freshwater river.</title>
        <authorList>
            <person name="Sheu S.Y."/>
            <person name="Huang H.W."/>
            <person name="Young C.C."/>
            <person name="Chen W.M."/>
        </authorList>
    </citation>
    <scope>NUCLEOTIDE SEQUENCE</scope>
    <source>
        <strain evidence="8">TNR-22</strain>
    </source>
</reference>
<dbReference type="Proteomes" id="UP001174932">
    <property type="component" value="Unassembled WGS sequence"/>
</dbReference>
<dbReference type="PANTHER" id="PTHR30469">
    <property type="entry name" value="MULTIDRUG RESISTANCE PROTEIN MDTA"/>
    <property type="match status" value="1"/>
</dbReference>
<dbReference type="Gene3D" id="2.40.50.100">
    <property type="match status" value="1"/>
</dbReference>
<sequence>MRVLALLITALSATSAMAGSLTLEPSVITERKAVYGRVEARDMVPARARIGGIVVELNVSEGDLVKAGQKIATVRDDKLAFQIAAVDAQLKAFRSQLDTAQSELDRANVLVGKGVMTPQRLDQLKTAVDVVRNQIVATEAQRSVIAQMQTEGDVLAPADGRVLTVPVTRGAVIMGGEMVANIGGGGFFLRLAIPERHAAALKENAEIAINANGDNLSGKLVKIYPLIQNGRVVADVEVNGLNTAYVDARVLVEVPVGERKALIVPSAAVTTRSGIDFVTVIEDGKPVERAVVLGETLERDGNPHVEILSGLAAGDTVMTP</sequence>
<dbReference type="Pfam" id="PF25967">
    <property type="entry name" value="RND-MFP_C"/>
    <property type="match status" value="1"/>
</dbReference>
<name>A0ABT8YK12_9HYPH</name>
<reference evidence="8" key="2">
    <citation type="submission" date="2023-07" db="EMBL/GenBank/DDBJ databases">
        <authorList>
            <person name="Shen H."/>
        </authorList>
    </citation>
    <scope>NUCLEOTIDE SEQUENCE</scope>
    <source>
        <strain evidence="8">TNR-22</strain>
    </source>
</reference>
<evidence type="ECO:0000256" key="5">
    <source>
        <dbReference type="SAM" id="SignalP"/>
    </source>
</evidence>
<feature type="domain" description="Multidrug resistance protein MdtA-like barrel-sandwich hybrid" evidence="6">
    <location>
        <begin position="44"/>
        <end position="181"/>
    </location>
</feature>
<evidence type="ECO:0000259" key="7">
    <source>
        <dbReference type="Pfam" id="PF25967"/>
    </source>
</evidence>
<evidence type="ECO:0000256" key="2">
    <source>
        <dbReference type="ARBA" id="ARBA00009477"/>
    </source>
</evidence>
<organism evidence="8 9">
    <name type="scientific">Rhizobium alvei</name>
    <dbReference type="NCBI Taxonomy" id="1132659"/>
    <lineage>
        <taxon>Bacteria</taxon>
        <taxon>Pseudomonadati</taxon>
        <taxon>Pseudomonadota</taxon>
        <taxon>Alphaproteobacteria</taxon>
        <taxon>Hyphomicrobiales</taxon>
        <taxon>Rhizobiaceae</taxon>
        <taxon>Rhizobium/Agrobacterium group</taxon>
        <taxon>Rhizobium</taxon>
    </lineage>
</organism>
<keyword evidence="3" id="KW-0813">Transport</keyword>
<feature type="signal peptide" evidence="5">
    <location>
        <begin position="1"/>
        <end position="18"/>
    </location>
</feature>
<keyword evidence="4" id="KW-0175">Coiled coil</keyword>
<dbReference type="PANTHER" id="PTHR30469:SF15">
    <property type="entry name" value="HLYD FAMILY OF SECRETION PROTEINS"/>
    <property type="match status" value="1"/>
</dbReference>
<keyword evidence="9" id="KW-1185">Reference proteome</keyword>
<dbReference type="Gene3D" id="2.40.420.20">
    <property type="match status" value="1"/>
</dbReference>
<accession>A0ABT8YK12</accession>
<evidence type="ECO:0000256" key="4">
    <source>
        <dbReference type="SAM" id="Coils"/>
    </source>
</evidence>
<dbReference type="InterPro" id="IPR058627">
    <property type="entry name" value="MdtA-like_C"/>
</dbReference>